<dbReference type="InterPro" id="IPR038087">
    <property type="entry name" value="RNAP_delta_N_dom_sf"/>
</dbReference>
<evidence type="ECO:0000256" key="2">
    <source>
        <dbReference type="ARBA" id="ARBA00022478"/>
    </source>
</evidence>
<feature type="region of interest" description="Disordered" evidence="7">
    <location>
        <begin position="71"/>
        <end position="96"/>
    </location>
</feature>
<feature type="domain" description="HTH HARE-type" evidence="8">
    <location>
        <begin position="1"/>
        <end position="66"/>
    </location>
</feature>
<dbReference type="OrthoDB" id="401223at2"/>
<dbReference type="Pfam" id="PF05066">
    <property type="entry name" value="HARE-HTH"/>
    <property type="match status" value="1"/>
</dbReference>
<evidence type="ECO:0000256" key="6">
    <source>
        <dbReference type="ARBA" id="ARBA00031937"/>
    </source>
</evidence>
<evidence type="ECO:0000256" key="5">
    <source>
        <dbReference type="ARBA" id="ARBA00023163"/>
    </source>
</evidence>
<keyword evidence="5" id="KW-0804">Transcription</keyword>
<dbReference type="GO" id="GO:0006355">
    <property type="term" value="P:regulation of DNA-templated transcription"/>
    <property type="evidence" value="ECO:0007669"/>
    <property type="project" value="InterPro"/>
</dbReference>
<dbReference type="GO" id="GO:0000428">
    <property type="term" value="C:DNA-directed RNA polymerase complex"/>
    <property type="evidence" value="ECO:0007669"/>
    <property type="project" value="UniProtKB-KW"/>
</dbReference>
<dbReference type="GO" id="GO:0016779">
    <property type="term" value="F:nucleotidyltransferase activity"/>
    <property type="evidence" value="ECO:0007669"/>
    <property type="project" value="UniProtKB-KW"/>
</dbReference>
<dbReference type="PROSITE" id="PS51913">
    <property type="entry name" value="HTH_HARE"/>
    <property type="match status" value="1"/>
</dbReference>
<comment type="caution">
    <text evidence="9">The sequence shown here is derived from an EMBL/GenBank/DDBJ whole genome shotgun (WGS) entry which is preliminary data.</text>
</comment>
<dbReference type="AlphaFoldDB" id="A0A1R0IK56"/>
<dbReference type="Proteomes" id="UP000242705">
    <property type="component" value="Unassembled WGS sequence"/>
</dbReference>
<dbReference type="EMBL" id="PXYX01000020">
    <property type="protein sequence ID" value="PSR26697.1"/>
    <property type="molecule type" value="Genomic_DNA"/>
</dbReference>
<evidence type="ECO:0000313" key="9">
    <source>
        <dbReference type="EMBL" id="PSR26697.1"/>
    </source>
</evidence>
<evidence type="ECO:0000256" key="3">
    <source>
        <dbReference type="ARBA" id="ARBA00022679"/>
    </source>
</evidence>
<reference evidence="9 10" key="1">
    <citation type="journal article" date="2014" name="BMC Genomics">
        <title>Comparison of environmental and isolate Sulfobacillus genomes reveals diverse carbon, sulfur, nitrogen, and hydrogen metabolisms.</title>
        <authorList>
            <person name="Justice N.B."/>
            <person name="Norman A."/>
            <person name="Brown C.T."/>
            <person name="Singh A."/>
            <person name="Thomas B.C."/>
            <person name="Banfield J.F."/>
        </authorList>
    </citation>
    <scope>NUCLEOTIDE SEQUENCE [LARGE SCALE GENOMIC DNA]</scope>
    <source>
        <strain evidence="9">AMDSBA5</strain>
    </source>
</reference>
<organism evidence="9 10">
    <name type="scientific">Sulfobacillus thermosulfidooxidans</name>
    <dbReference type="NCBI Taxonomy" id="28034"/>
    <lineage>
        <taxon>Bacteria</taxon>
        <taxon>Bacillati</taxon>
        <taxon>Bacillota</taxon>
        <taxon>Clostridia</taxon>
        <taxon>Eubacteriales</taxon>
        <taxon>Clostridiales Family XVII. Incertae Sedis</taxon>
        <taxon>Sulfobacillus</taxon>
    </lineage>
</organism>
<dbReference type="InterPro" id="IPR029757">
    <property type="entry name" value="RpoE"/>
</dbReference>
<gene>
    <name evidence="9" type="primary">rpoE</name>
    <name evidence="9" type="ORF">C7B47_10290</name>
</gene>
<accession>A0A1R0IK56</accession>
<keyword evidence="2 9" id="KW-0240">DNA-directed RNA polymerase</keyword>
<proteinExistence type="inferred from homology"/>
<dbReference type="NCBIfam" id="TIGR04567">
    <property type="entry name" value="RNAP_delt_lowGC"/>
    <property type="match status" value="1"/>
</dbReference>
<comment type="similarity">
    <text evidence="1">Belongs to the RpoE family.</text>
</comment>
<evidence type="ECO:0000256" key="1">
    <source>
        <dbReference type="ARBA" id="ARBA00009828"/>
    </source>
</evidence>
<evidence type="ECO:0000256" key="4">
    <source>
        <dbReference type="ARBA" id="ARBA00022695"/>
    </source>
</evidence>
<sequence length="96" mass="10977">MQVTDAAYEVLKEHGQPMEVQDLLDETLRKLGLDREPKRAARIYTDINLDVRFQYRGNAMWGLKEWLPKSVAKGSTSRGNELSYDDDNGDSEEDEG</sequence>
<evidence type="ECO:0000313" key="10">
    <source>
        <dbReference type="Proteomes" id="UP000242705"/>
    </source>
</evidence>
<dbReference type="GO" id="GO:0006351">
    <property type="term" value="P:DNA-templated transcription"/>
    <property type="evidence" value="ECO:0007669"/>
    <property type="project" value="InterPro"/>
</dbReference>
<feature type="compositionally biased region" description="Acidic residues" evidence="7">
    <location>
        <begin position="83"/>
        <end position="96"/>
    </location>
</feature>
<name>A0A1R0IK56_SULTH</name>
<keyword evidence="3" id="KW-0808">Transferase</keyword>
<dbReference type="RefSeq" id="WP_020372956.1">
    <property type="nucleotide sequence ID" value="NZ_LGRO01000001.1"/>
</dbReference>
<keyword evidence="4" id="KW-0548">Nucleotidyltransferase</keyword>
<evidence type="ECO:0000259" key="8">
    <source>
        <dbReference type="PROSITE" id="PS51913"/>
    </source>
</evidence>
<dbReference type="InterPro" id="IPR007759">
    <property type="entry name" value="Asxl_HARE-HTH"/>
</dbReference>
<protein>
    <recommendedName>
        <fullName evidence="6">RNAP delta factor</fullName>
    </recommendedName>
</protein>
<evidence type="ECO:0000256" key="7">
    <source>
        <dbReference type="SAM" id="MobiDB-lite"/>
    </source>
</evidence>
<dbReference type="Gene3D" id="1.10.10.1250">
    <property type="entry name" value="RNA polymerase, subunit delta, N-terminal domain"/>
    <property type="match status" value="1"/>
</dbReference>